<comment type="caution">
    <text evidence="2">The sequence shown here is derived from an EMBL/GenBank/DDBJ whole genome shotgun (WGS) entry which is preliminary data.</text>
</comment>
<keyword evidence="3" id="KW-1185">Reference proteome</keyword>
<protein>
    <submittedName>
        <fullName evidence="2">Uncharacterized protein</fullName>
    </submittedName>
</protein>
<feature type="region of interest" description="Disordered" evidence="1">
    <location>
        <begin position="36"/>
        <end position="70"/>
    </location>
</feature>
<feature type="compositionally biased region" description="Basic and acidic residues" evidence="1">
    <location>
        <begin position="56"/>
        <end position="70"/>
    </location>
</feature>
<dbReference type="EMBL" id="CATNWA010016928">
    <property type="protein sequence ID" value="CAI9596478.1"/>
    <property type="molecule type" value="Genomic_DNA"/>
</dbReference>
<reference evidence="2" key="1">
    <citation type="submission" date="2023-05" db="EMBL/GenBank/DDBJ databases">
        <authorList>
            <person name="Stuckert A."/>
        </authorList>
    </citation>
    <scope>NUCLEOTIDE SEQUENCE</scope>
</reference>
<dbReference type="Proteomes" id="UP001162483">
    <property type="component" value="Unassembled WGS sequence"/>
</dbReference>
<feature type="compositionally biased region" description="Polar residues" evidence="1">
    <location>
        <begin position="115"/>
        <end position="134"/>
    </location>
</feature>
<feature type="compositionally biased region" description="Polar residues" evidence="1">
    <location>
        <begin position="43"/>
        <end position="53"/>
    </location>
</feature>
<dbReference type="PANTHER" id="PTHR31540:SF1">
    <property type="entry name" value="CENTROSOMAL PROTEIN OF 131 KDA"/>
    <property type="match status" value="1"/>
</dbReference>
<sequence length="309" mass="35026">FILQVNNAAVTIQRWYRRQRQKNQAGERAIRHMLASKKEERQQQAAEKSTINSQQTKEEERRRVREEKARQARRAAIQELQLKRAQKALESQKVVEEELALLVKSGKVGRKKKTGCNTATSPTGRGNKSKNNAAGSRAQDTLECDGSGVPLFKPAPDIRNYEQGLPGLLSADPPRGDVDVAASAQSKTTLTDLLDTLKQLEEPEPLLDIKPDSKDKFSWIDEDADTSLTADNLERLSHMMRSGPAEQKEPQNGTLLSEAKLQNIISFLDEMEKAEQERPRSSASNTHEGHCCRRRNWLTWSRRRPWLPR</sequence>
<proteinExistence type="predicted"/>
<organism evidence="2 3">
    <name type="scientific">Staurois parvus</name>
    <dbReference type="NCBI Taxonomy" id="386267"/>
    <lineage>
        <taxon>Eukaryota</taxon>
        <taxon>Metazoa</taxon>
        <taxon>Chordata</taxon>
        <taxon>Craniata</taxon>
        <taxon>Vertebrata</taxon>
        <taxon>Euteleostomi</taxon>
        <taxon>Amphibia</taxon>
        <taxon>Batrachia</taxon>
        <taxon>Anura</taxon>
        <taxon>Neobatrachia</taxon>
        <taxon>Ranoidea</taxon>
        <taxon>Ranidae</taxon>
        <taxon>Staurois</taxon>
    </lineage>
</organism>
<name>A0ABN9FM41_9NEOB</name>
<evidence type="ECO:0000313" key="2">
    <source>
        <dbReference type="EMBL" id="CAI9596478.1"/>
    </source>
</evidence>
<evidence type="ECO:0000256" key="1">
    <source>
        <dbReference type="SAM" id="MobiDB-lite"/>
    </source>
</evidence>
<evidence type="ECO:0000313" key="3">
    <source>
        <dbReference type="Proteomes" id="UP001162483"/>
    </source>
</evidence>
<dbReference type="PANTHER" id="PTHR31540">
    <property type="entry name" value="CENTROSOMAL PROTEIN OF 131 KDA"/>
    <property type="match status" value="1"/>
</dbReference>
<feature type="non-terminal residue" evidence="2">
    <location>
        <position position="1"/>
    </location>
</feature>
<feature type="region of interest" description="Disordered" evidence="1">
    <location>
        <begin position="111"/>
        <end position="147"/>
    </location>
</feature>
<dbReference type="InterPro" id="IPR030465">
    <property type="entry name" value="CEP131"/>
</dbReference>
<accession>A0ABN9FM41</accession>
<gene>
    <name evidence="2" type="ORF">SPARVUS_LOCUS12077113</name>
</gene>